<dbReference type="AlphaFoldDB" id="A0A290Z3V3"/>
<reference evidence="2" key="1">
    <citation type="submission" date="2017-09" db="EMBL/GenBank/DDBJ databases">
        <title>Complete Genome Sequence of ansamitocin-producing Bacterium Actinosynnema pretiosum X47.</title>
        <authorList>
            <person name="Cao G."/>
            <person name="Zong G."/>
            <person name="Zhong C."/>
            <person name="Fu J."/>
        </authorList>
    </citation>
    <scope>NUCLEOTIDE SEQUENCE [LARGE SCALE GENOMIC DNA]</scope>
    <source>
        <strain evidence="2">X47</strain>
    </source>
</reference>
<proteinExistence type="predicted"/>
<evidence type="ECO:0000313" key="3">
    <source>
        <dbReference type="Proteomes" id="UP000218505"/>
    </source>
</evidence>
<keyword evidence="3" id="KW-1185">Reference proteome</keyword>
<evidence type="ECO:0000256" key="1">
    <source>
        <dbReference type="SAM" id="MobiDB-lite"/>
    </source>
</evidence>
<feature type="region of interest" description="Disordered" evidence="1">
    <location>
        <begin position="50"/>
        <end position="94"/>
    </location>
</feature>
<feature type="compositionally biased region" description="Basic and acidic residues" evidence="1">
    <location>
        <begin position="50"/>
        <end position="62"/>
    </location>
</feature>
<name>A0A290Z3V3_9PSEU</name>
<accession>A0A290Z3V3</accession>
<gene>
    <name evidence="2" type="ORF">CNX65_10290</name>
</gene>
<organism evidence="2 3">
    <name type="scientific">Actinosynnema pretiosum</name>
    <dbReference type="NCBI Taxonomy" id="42197"/>
    <lineage>
        <taxon>Bacteria</taxon>
        <taxon>Bacillati</taxon>
        <taxon>Actinomycetota</taxon>
        <taxon>Actinomycetes</taxon>
        <taxon>Pseudonocardiales</taxon>
        <taxon>Pseudonocardiaceae</taxon>
        <taxon>Actinosynnema</taxon>
    </lineage>
</organism>
<evidence type="ECO:0000313" key="2">
    <source>
        <dbReference type="EMBL" id="ATE53633.1"/>
    </source>
</evidence>
<dbReference type="Proteomes" id="UP000218505">
    <property type="component" value="Chromosome"/>
</dbReference>
<dbReference type="EMBL" id="CP023445">
    <property type="protein sequence ID" value="ATE53633.1"/>
    <property type="molecule type" value="Genomic_DNA"/>
</dbReference>
<dbReference type="RefSeq" id="WP_096492571.1">
    <property type="nucleotide sequence ID" value="NZ_CP023445.1"/>
</dbReference>
<sequence length="94" mass="10344">MAVIDRRAVRIAADAEAKIRVADAEAARKLEAQRARIELERLQAEADRVSRAERDVERRAERSGAGMSGGCGAPRARRGGRSWWPGCWTGSPTR</sequence>
<dbReference type="KEGG" id="apre:CNX65_10290"/>
<protein>
    <submittedName>
        <fullName evidence="2">Uncharacterized protein</fullName>
    </submittedName>
</protein>